<dbReference type="InterPro" id="IPR030395">
    <property type="entry name" value="GP_PDE_dom"/>
</dbReference>
<dbReference type="Pfam" id="PF03009">
    <property type="entry name" value="GDPD"/>
    <property type="match status" value="1"/>
</dbReference>
<sequence>MSGKWEQAPENTLESLRHGIVQADGIELDIRLTSDNELIVHHDSVVSIPKENLDDRSKWVENWSLDELKNEGFCSLDDILNDSIIRKQWIEKGKMVCLEFKRPHLLSPSGRGIFSKSRQISNLSAAMKIAEFKLKQEEIPNQNSVFYSFYKGMNKIIEKESITRNWAELMPSVPTIGTRTMKRMYAYPQYFITPFSRLVKKHRNSGSSMVPCAMEYFSPIYSRALFGRMVGLQGKRREYLSRCQKGTPTYVWPTKPELEHKVLSAGLTALSDHLDPNLTWLPSDKARWFNPATMPLDESQNFILDNATKDQHLSIIKQLKLETPTWNECDKQRKIELIKYWRKKWNWQIDIDDTIAKSTDSPPWESVRLIGHRGSGKTSRPVIK</sequence>
<dbReference type="GO" id="GO:0006629">
    <property type="term" value="P:lipid metabolic process"/>
    <property type="evidence" value="ECO:0007669"/>
    <property type="project" value="InterPro"/>
</dbReference>
<reference evidence="2" key="1">
    <citation type="submission" date="2014-11" db="EMBL/GenBank/DDBJ databases">
        <authorList>
            <person name="Zhu J."/>
            <person name="Qi W."/>
            <person name="Song R."/>
        </authorList>
    </citation>
    <scope>NUCLEOTIDE SEQUENCE</scope>
</reference>
<dbReference type="EMBL" id="KP211893">
    <property type="protein sequence ID" value="ANV80561.1"/>
    <property type="molecule type" value="Genomic_DNA"/>
</dbReference>
<evidence type="ECO:0000313" key="2">
    <source>
        <dbReference type="EMBL" id="ANV80561.1"/>
    </source>
</evidence>
<name>A0A1B1TE51_9ARCH</name>
<protein>
    <recommendedName>
        <fullName evidence="1">GP-PDE domain-containing protein</fullName>
    </recommendedName>
</protein>
<dbReference type="GO" id="GO:0008081">
    <property type="term" value="F:phosphoric diester hydrolase activity"/>
    <property type="evidence" value="ECO:0007669"/>
    <property type="project" value="InterPro"/>
</dbReference>
<evidence type="ECO:0000259" key="1">
    <source>
        <dbReference type="Pfam" id="PF03009"/>
    </source>
</evidence>
<accession>A0A1B1TE51</accession>
<organism evidence="2">
    <name type="scientific">uncultured Poseidoniia archaeon</name>
    <dbReference type="NCBI Taxonomy" id="1697135"/>
    <lineage>
        <taxon>Archaea</taxon>
        <taxon>Methanobacteriati</taxon>
        <taxon>Thermoplasmatota</taxon>
        <taxon>Candidatus Poseidoniia</taxon>
        <taxon>environmental samples</taxon>
    </lineage>
</organism>
<dbReference type="PANTHER" id="PTHR46211:SF14">
    <property type="entry name" value="GLYCEROPHOSPHODIESTER PHOSPHODIESTERASE"/>
    <property type="match status" value="1"/>
</dbReference>
<proteinExistence type="predicted"/>
<dbReference type="Gene3D" id="3.20.20.190">
    <property type="entry name" value="Phosphatidylinositol (PI) phosphodiesterase"/>
    <property type="match status" value="1"/>
</dbReference>
<reference evidence="2" key="2">
    <citation type="journal article" date="2015" name="ISME J.">
        <title>A new class of marine Euryarchaeota group II from the Mediterranean deep chlorophyll maximum.</title>
        <authorList>
            <person name="Martin-Cuadrado A.B."/>
            <person name="Garcia-Heredia I."/>
            <person name="Molto A.G."/>
            <person name="Lopez-Ubeda R."/>
            <person name="Kimes N."/>
            <person name="Lopez-Garcia P."/>
            <person name="Moreira D."/>
            <person name="Rodriguez-Valera F."/>
        </authorList>
    </citation>
    <scope>NUCLEOTIDE SEQUENCE</scope>
</reference>
<dbReference type="SUPFAM" id="SSF51695">
    <property type="entry name" value="PLC-like phosphodiesterases"/>
    <property type="match status" value="1"/>
</dbReference>
<dbReference type="PANTHER" id="PTHR46211">
    <property type="entry name" value="GLYCEROPHOSPHORYL DIESTER PHOSPHODIESTERASE"/>
    <property type="match status" value="1"/>
</dbReference>
<feature type="domain" description="GP-PDE" evidence="1">
    <location>
        <begin position="7"/>
        <end position="72"/>
    </location>
</feature>
<dbReference type="InterPro" id="IPR017946">
    <property type="entry name" value="PLC-like_Pdiesterase_TIM-brl"/>
</dbReference>
<dbReference type="AlphaFoldDB" id="A0A1B1TE51"/>